<evidence type="ECO:0000313" key="2">
    <source>
        <dbReference type="Proteomes" id="UP000594688"/>
    </source>
</evidence>
<dbReference type="KEGG" id="nli:G3M70_11745"/>
<dbReference type="EMBL" id="CP048685">
    <property type="protein sequence ID" value="QPJ62505.1"/>
    <property type="molecule type" value="Genomic_DNA"/>
</dbReference>
<evidence type="ECO:0008006" key="3">
    <source>
        <dbReference type="Google" id="ProtNLM"/>
    </source>
</evidence>
<evidence type="ECO:0000313" key="1">
    <source>
        <dbReference type="EMBL" id="QPJ62505.1"/>
    </source>
</evidence>
<name>A0A7T0G0P1_9BACT</name>
<sequence>MQNLFGKNQEKNVAAILEIKNWVREVFKLNENESILVTELQCHEEGCPPIETVIVILREGTKKEQYKFHRRINEINFEDIAELPKR</sequence>
<dbReference type="Proteomes" id="UP000594688">
    <property type="component" value="Chromosome"/>
</dbReference>
<protein>
    <recommendedName>
        <fullName evidence="3">Nitrate reductase</fullName>
    </recommendedName>
</protein>
<proteinExistence type="predicted"/>
<reference evidence="1 2" key="1">
    <citation type="submission" date="2020-02" db="EMBL/GenBank/DDBJ databases">
        <title>Genomic and physiological characterization of two novel Nitrospinaceae genera.</title>
        <authorList>
            <person name="Mueller A.J."/>
            <person name="Jung M.-Y."/>
            <person name="Strachan C.R."/>
            <person name="Herbold C.W."/>
            <person name="Kirkegaard R.H."/>
            <person name="Daims H."/>
        </authorList>
    </citation>
    <scope>NUCLEOTIDE SEQUENCE [LARGE SCALE GENOMIC DNA]</scope>
    <source>
        <strain evidence="1">EB</strain>
    </source>
</reference>
<dbReference type="AlphaFoldDB" id="A0A7T0G0P1"/>
<accession>A0A7T0G0P1</accession>
<organism evidence="1 2">
    <name type="scientific">Candidatus Nitronauta litoralis</name>
    <dbReference type="NCBI Taxonomy" id="2705533"/>
    <lineage>
        <taxon>Bacteria</taxon>
        <taxon>Pseudomonadati</taxon>
        <taxon>Nitrospinota/Tectimicrobiota group</taxon>
        <taxon>Nitrospinota</taxon>
        <taxon>Nitrospinia</taxon>
        <taxon>Nitrospinales</taxon>
        <taxon>Nitrospinaceae</taxon>
        <taxon>Candidatus Nitronauta</taxon>
    </lineage>
</organism>
<gene>
    <name evidence="1" type="ORF">G3M70_11745</name>
</gene>